<dbReference type="EMBL" id="UINC01061959">
    <property type="protein sequence ID" value="SVB88086.1"/>
    <property type="molecule type" value="Genomic_DNA"/>
</dbReference>
<evidence type="ECO:0000256" key="1">
    <source>
        <dbReference type="SAM" id="MobiDB-lite"/>
    </source>
</evidence>
<protein>
    <submittedName>
        <fullName evidence="2">Uncharacterized protein</fullName>
    </submittedName>
</protein>
<dbReference type="AlphaFoldDB" id="A0A382HLC2"/>
<reference evidence="2" key="1">
    <citation type="submission" date="2018-05" db="EMBL/GenBank/DDBJ databases">
        <authorList>
            <person name="Lanie J.A."/>
            <person name="Ng W.-L."/>
            <person name="Kazmierczak K.M."/>
            <person name="Andrzejewski T.M."/>
            <person name="Davidsen T.M."/>
            <person name="Wayne K.J."/>
            <person name="Tettelin H."/>
            <person name="Glass J.I."/>
            <person name="Rusch D."/>
            <person name="Podicherti R."/>
            <person name="Tsui H.-C.T."/>
            <person name="Winkler M.E."/>
        </authorList>
    </citation>
    <scope>NUCLEOTIDE SEQUENCE</scope>
</reference>
<name>A0A382HLC2_9ZZZZ</name>
<gene>
    <name evidence="2" type="ORF">METZ01_LOCUS240940</name>
</gene>
<sequence length="126" mass="14320">ARFFTAHHAGAEIQPDGSDGRGLHHFGASPRYRRTAHFIAPCTQKRGAADADTRRCAVRLPIRRHATGRDYLRLSRPRQFDGARHPKHRFAGHSDGGAHLLRRRTRLKHGGRRALCRAQSETEERM</sequence>
<feature type="region of interest" description="Disordered" evidence="1">
    <location>
        <begin position="78"/>
        <end position="99"/>
    </location>
</feature>
<proteinExistence type="predicted"/>
<accession>A0A382HLC2</accession>
<feature type="non-terminal residue" evidence="2">
    <location>
        <position position="1"/>
    </location>
</feature>
<evidence type="ECO:0000313" key="2">
    <source>
        <dbReference type="EMBL" id="SVB88086.1"/>
    </source>
</evidence>
<organism evidence="2">
    <name type="scientific">marine metagenome</name>
    <dbReference type="NCBI Taxonomy" id="408172"/>
    <lineage>
        <taxon>unclassified sequences</taxon>
        <taxon>metagenomes</taxon>
        <taxon>ecological metagenomes</taxon>
    </lineage>
</organism>
<feature type="region of interest" description="Disordered" evidence="1">
    <location>
        <begin position="1"/>
        <end position="27"/>
    </location>
</feature>
<feature type="non-terminal residue" evidence="2">
    <location>
        <position position="126"/>
    </location>
</feature>